<dbReference type="GO" id="GO:0048205">
    <property type="term" value="P:COPI coating of Golgi vesicle"/>
    <property type="evidence" value="ECO:0007669"/>
    <property type="project" value="TreeGrafter"/>
</dbReference>
<evidence type="ECO:0000259" key="7">
    <source>
        <dbReference type="PROSITE" id="PS50115"/>
    </source>
</evidence>
<keyword evidence="2" id="KW-0479">Metal-binding</keyword>
<feature type="domain" description="Arf-GAP" evidence="7">
    <location>
        <begin position="28"/>
        <end position="113"/>
    </location>
</feature>
<dbReference type="PANTHER" id="PTHR45686:SF4">
    <property type="entry name" value="ADP-RIBOSYLATION FACTOR GTPASE ACTIVATING PROTEIN 3, ISOFORM H"/>
    <property type="match status" value="1"/>
</dbReference>
<protein>
    <recommendedName>
        <fullName evidence="7">Arf-GAP domain-containing protein</fullName>
    </recommendedName>
</protein>
<evidence type="ECO:0000256" key="1">
    <source>
        <dbReference type="ARBA" id="ARBA00022468"/>
    </source>
</evidence>
<dbReference type="InterPro" id="IPR037278">
    <property type="entry name" value="ARFGAP/RecO"/>
</dbReference>
<dbReference type="AlphaFoldDB" id="A0A7T8JXX6"/>
<evidence type="ECO:0000256" key="3">
    <source>
        <dbReference type="ARBA" id="ARBA00022771"/>
    </source>
</evidence>
<evidence type="ECO:0000256" key="4">
    <source>
        <dbReference type="ARBA" id="ARBA00022833"/>
    </source>
</evidence>
<dbReference type="GO" id="GO:0000139">
    <property type="term" value="C:Golgi membrane"/>
    <property type="evidence" value="ECO:0007669"/>
    <property type="project" value="GOC"/>
</dbReference>
<feature type="compositionally biased region" description="Polar residues" evidence="6">
    <location>
        <begin position="158"/>
        <end position="168"/>
    </location>
</feature>
<keyword evidence="1" id="KW-0343">GTPase activation</keyword>
<feature type="region of interest" description="Disordered" evidence="6">
    <location>
        <begin position="133"/>
        <end position="168"/>
    </location>
</feature>
<evidence type="ECO:0000256" key="6">
    <source>
        <dbReference type="SAM" id="MobiDB-lite"/>
    </source>
</evidence>
<keyword evidence="9" id="KW-1185">Reference proteome</keyword>
<dbReference type="GO" id="GO:0005096">
    <property type="term" value="F:GTPase activator activity"/>
    <property type="evidence" value="ECO:0007669"/>
    <property type="project" value="UniProtKB-KW"/>
</dbReference>
<evidence type="ECO:0000313" key="9">
    <source>
        <dbReference type="Proteomes" id="UP000595437"/>
    </source>
</evidence>
<evidence type="ECO:0000313" key="8">
    <source>
        <dbReference type="EMBL" id="QQP37930.1"/>
    </source>
</evidence>
<name>A0A7T8JXX6_CALRO</name>
<dbReference type="Pfam" id="PF01412">
    <property type="entry name" value="ArfGap"/>
    <property type="match status" value="1"/>
</dbReference>
<evidence type="ECO:0000256" key="2">
    <source>
        <dbReference type="ARBA" id="ARBA00022723"/>
    </source>
</evidence>
<accession>A0A7T8JXX6</accession>
<reference evidence="9" key="1">
    <citation type="submission" date="2021-01" db="EMBL/GenBank/DDBJ databases">
        <title>Caligus Genome Assembly.</title>
        <authorList>
            <person name="Gallardo-Escarate C."/>
        </authorList>
    </citation>
    <scope>NUCLEOTIDE SEQUENCE [LARGE SCALE GENOMIC DNA]</scope>
</reference>
<keyword evidence="3 5" id="KW-0863">Zinc-finger</keyword>
<sequence length="168" mass="19029">MSMQGPSKTDIATIFKRLKSLPANKRQEPFWSSVTYGIFICIDCSGIHRSLGVHLTFVRSTVLDSNWTWPQLRQMQCGGNGPAGIFFRNHNMSSSDAQLKYKSRTAQLYREKLHNAAVQAIKTYGSQLFFDGPSSLNAEGGQEEEDKKEEKQEDFFSLNHSESFPENI</sequence>
<dbReference type="PROSITE" id="PS50115">
    <property type="entry name" value="ARFGAP"/>
    <property type="match status" value="1"/>
</dbReference>
<dbReference type="PANTHER" id="PTHR45686">
    <property type="entry name" value="ADP-RIBOSYLATION FACTOR GTPASE ACTIVATING PROTEIN 3, ISOFORM H-RELATED"/>
    <property type="match status" value="1"/>
</dbReference>
<feature type="non-terminal residue" evidence="8">
    <location>
        <position position="168"/>
    </location>
</feature>
<proteinExistence type="predicted"/>
<dbReference type="Gene3D" id="1.10.220.150">
    <property type="entry name" value="Arf GTPase activating protein"/>
    <property type="match status" value="1"/>
</dbReference>
<keyword evidence="4" id="KW-0862">Zinc</keyword>
<dbReference type="Proteomes" id="UP000595437">
    <property type="component" value="Chromosome 13"/>
</dbReference>
<dbReference type="GO" id="GO:0008270">
    <property type="term" value="F:zinc ion binding"/>
    <property type="evidence" value="ECO:0007669"/>
    <property type="project" value="UniProtKB-KW"/>
</dbReference>
<organism evidence="8 9">
    <name type="scientific">Caligus rogercresseyi</name>
    <name type="common">Sea louse</name>
    <dbReference type="NCBI Taxonomy" id="217165"/>
    <lineage>
        <taxon>Eukaryota</taxon>
        <taxon>Metazoa</taxon>
        <taxon>Ecdysozoa</taxon>
        <taxon>Arthropoda</taxon>
        <taxon>Crustacea</taxon>
        <taxon>Multicrustacea</taxon>
        <taxon>Hexanauplia</taxon>
        <taxon>Copepoda</taxon>
        <taxon>Siphonostomatoida</taxon>
        <taxon>Caligidae</taxon>
        <taxon>Caligus</taxon>
    </lineage>
</organism>
<dbReference type="SUPFAM" id="SSF57863">
    <property type="entry name" value="ArfGap/RecO-like zinc finger"/>
    <property type="match status" value="1"/>
</dbReference>
<dbReference type="OrthoDB" id="983479at2759"/>
<dbReference type="PRINTS" id="PR00405">
    <property type="entry name" value="REVINTRACTNG"/>
</dbReference>
<dbReference type="EMBL" id="CP045902">
    <property type="protein sequence ID" value="QQP37930.1"/>
    <property type="molecule type" value="Genomic_DNA"/>
</dbReference>
<evidence type="ECO:0000256" key="5">
    <source>
        <dbReference type="PROSITE-ProRule" id="PRU00288"/>
    </source>
</evidence>
<dbReference type="SMART" id="SM00105">
    <property type="entry name" value="ArfGap"/>
    <property type="match status" value="1"/>
</dbReference>
<gene>
    <name evidence="8" type="ORF">FKW44_018377</name>
</gene>
<dbReference type="CDD" id="cd08959">
    <property type="entry name" value="ArfGap_ArfGap1_like"/>
    <property type="match status" value="1"/>
</dbReference>
<dbReference type="InterPro" id="IPR038508">
    <property type="entry name" value="ArfGAP_dom_sf"/>
</dbReference>
<dbReference type="InterPro" id="IPR001164">
    <property type="entry name" value="ArfGAP_dom"/>
</dbReference>